<sequence>MAKADRLERLDIRRAELEEEYRAALIAALRVTAGGRWGLFDHQQDRSARAKAAPVLAQLDELAQEIDAMRDTLGLEPFELHPTFLAARGKPAADAVGEPKQAKAWLERLGADAG</sequence>
<dbReference type="AlphaFoldDB" id="A0A177JMZ8"/>
<proteinExistence type="predicted"/>
<dbReference type="OrthoDB" id="7450963at2"/>
<dbReference type="RefSeq" id="WP_017502179.1">
    <property type="nucleotide sequence ID" value="NZ_LSTR01000040.1"/>
</dbReference>
<accession>A0A177JMZ8</accession>
<protein>
    <submittedName>
        <fullName evidence="1">Uncharacterized protein</fullName>
    </submittedName>
</protein>
<name>A0A177JMZ8_SPHYA</name>
<evidence type="ECO:0000313" key="1">
    <source>
        <dbReference type="EMBL" id="OAH42602.1"/>
    </source>
</evidence>
<dbReference type="Proteomes" id="UP000077262">
    <property type="component" value="Unassembled WGS sequence"/>
</dbReference>
<dbReference type="EMBL" id="LSTR01000040">
    <property type="protein sequence ID" value="OAH42602.1"/>
    <property type="molecule type" value="Genomic_DNA"/>
</dbReference>
<evidence type="ECO:0000313" key="2">
    <source>
        <dbReference type="Proteomes" id="UP000077262"/>
    </source>
</evidence>
<organism evidence="1 2">
    <name type="scientific">Sphingobium yanoikuyae</name>
    <name type="common">Sphingomonas yanoikuyae</name>
    <dbReference type="NCBI Taxonomy" id="13690"/>
    <lineage>
        <taxon>Bacteria</taxon>
        <taxon>Pseudomonadati</taxon>
        <taxon>Pseudomonadota</taxon>
        <taxon>Alphaproteobacteria</taxon>
        <taxon>Sphingomonadales</taxon>
        <taxon>Sphingomonadaceae</taxon>
        <taxon>Sphingobium</taxon>
    </lineage>
</organism>
<comment type="caution">
    <text evidence="1">The sequence shown here is derived from an EMBL/GenBank/DDBJ whole genome shotgun (WGS) entry which is preliminary data.</text>
</comment>
<gene>
    <name evidence="1" type="ORF">AX777_04965</name>
</gene>
<reference evidence="1 2" key="1">
    <citation type="submission" date="2016-02" db="EMBL/GenBank/DDBJ databases">
        <authorList>
            <person name="Wen L."/>
            <person name="He K."/>
            <person name="Yang H."/>
        </authorList>
    </citation>
    <scope>NUCLEOTIDE SEQUENCE [LARGE SCALE GENOMIC DNA]</scope>
    <source>
        <strain evidence="1 2">CD09_2</strain>
    </source>
</reference>